<evidence type="ECO:0000256" key="2">
    <source>
        <dbReference type="ARBA" id="ARBA00022649"/>
    </source>
</evidence>
<dbReference type="Proteomes" id="UP000248014">
    <property type="component" value="Unassembled WGS sequence"/>
</dbReference>
<name>A0A2V3URP9_9SPHN</name>
<dbReference type="EMBL" id="QJJM01000014">
    <property type="protein sequence ID" value="PXW70072.1"/>
    <property type="molecule type" value="Genomic_DNA"/>
</dbReference>
<reference evidence="3 4" key="1">
    <citation type="submission" date="2018-05" db="EMBL/GenBank/DDBJ databases">
        <title>Genomic Encyclopedia of Type Strains, Phase IV (KMG-IV): sequencing the most valuable type-strain genomes for metagenomic binning, comparative biology and taxonomic classification.</title>
        <authorList>
            <person name="Goeker M."/>
        </authorList>
    </citation>
    <scope>NUCLEOTIDE SEQUENCE [LARGE SCALE GENOMIC DNA]</scope>
    <source>
        <strain evidence="3 4">DSM 3183</strain>
    </source>
</reference>
<dbReference type="SUPFAM" id="SSF47598">
    <property type="entry name" value="Ribbon-helix-helix"/>
    <property type="match status" value="1"/>
</dbReference>
<evidence type="ECO:0000313" key="4">
    <source>
        <dbReference type="Proteomes" id="UP000248014"/>
    </source>
</evidence>
<dbReference type="PANTHER" id="PTHR36582">
    <property type="entry name" value="ANTITOXIN PARD"/>
    <property type="match status" value="1"/>
</dbReference>
<keyword evidence="4" id="KW-1185">Reference proteome</keyword>
<comment type="caution">
    <text evidence="3">The sequence shown here is derived from an EMBL/GenBank/DDBJ whole genome shotgun (WGS) entry which is preliminary data.</text>
</comment>
<dbReference type="PANTHER" id="PTHR36582:SF2">
    <property type="entry name" value="ANTITOXIN PARD"/>
    <property type="match status" value="1"/>
</dbReference>
<proteinExistence type="inferred from homology"/>
<organism evidence="3 4">
    <name type="scientific">Blastomonas natatoria</name>
    <dbReference type="NCBI Taxonomy" id="34015"/>
    <lineage>
        <taxon>Bacteria</taxon>
        <taxon>Pseudomonadati</taxon>
        <taxon>Pseudomonadota</taxon>
        <taxon>Alphaproteobacteria</taxon>
        <taxon>Sphingomonadales</taxon>
        <taxon>Sphingomonadaceae</taxon>
        <taxon>Blastomonas</taxon>
    </lineage>
</organism>
<dbReference type="NCBIfam" id="TIGR02606">
    <property type="entry name" value="antidote_CC2985"/>
    <property type="match status" value="1"/>
</dbReference>
<dbReference type="AlphaFoldDB" id="A0A2V3URP9"/>
<gene>
    <name evidence="3" type="ORF">C7451_11448</name>
</gene>
<dbReference type="OrthoDB" id="9815501at2"/>
<dbReference type="RefSeq" id="WP_110299945.1">
    <property type="nucleotide sequence ID" value="NZ_QJJM01000014.1"/>
</dbReference>
<dbReference type="Pfam" id="PF03693">
    <property type="entry name" value="ParD_antitoxin"/>
    <property type="match status" value="1"/>
</dbReference>
<dbReference type="InterPro" id="IPR038296">
    <property type="entry name" value="ParD_sf"/>
</dbReference>
<dbReference type="InterPro" id="IPR010985">
    <property type="entry name" value="Ribbon_hlx_hlx"/>
</dbReference>
<dbReference type="GO" id="GO:0006355">
    <property type="term" value="P:regulation of DNA-templated transcription"/>
    <property type="evidence" value="ECO:0007669"/>
    <property type="project" value="InterPro"/>
</dbReference>
<protein>
    <submittedName>
        <fullName evidence="3">Antitoxin ParD1/3/4</fullName>
    </submittedName>
</protein>
<comment type="similarity">
    <text evidence="1">Belongs to the ParD antitoxin family.</text>
</comment>
<evidence type="ECO:0000256" key="1">
    <source>
        <dbReference type="ARBA" id="ARBA00008580"/>
    </source>
</evidence>
<dbReference type="Gene3D" id="6.10.10.120">
    <property type="entry name" value="Antitoxin ParD1-like"/>
    <property type="match status" value="1"/>
</dbReference>
<dbReference type="InterPro" id="IPR022789">
    <property type="entry name" value="ParD"/>
</dbReference>
<dbReference type="CDD" id="cd22231">
    <property type="entry name" value="RHH_NikR_HicB-like"/>
    <property type="match status" value="1"/>
</dbReference>
<accession>A0A2V3URP9</accession>
<keyword evidence="2" id="KW-1277">Toxin-antitoxin system</keyword>
<evidence type="ECO:0000313" key="3">
    <source>
        <dbReference type="EMBL" id="PXW70072.1"/>
    </source>
</evidence>
<sequence length="80" mass="8859">MTKNTSIALGAPFQEFARRKVESGEYGSTSEVVREAMRRLMAEDERRGALNAALREGLASGPAEPFDWDGFMHRHFGDAA</sequence>